<evidence type="ECO:0000313" key="3">
    <source>
        <dbReference type="Proteomes" id="UP001262032"/>
    </source>
</evidence>
<dbReference type="AlphaFoldDB" id="A0AAW8NBK9"/>
<dbReference type="InterPro" id="IPR052200">
    <property type="entry name" value="Protoporphyrinogen_IX_DH"/>
</dbReference>
<dbReference type="GeneID" id="97423015"/>
<gene>
    <name evidence="2" type="ORF">J2X12_002318</name>
</gene>
<dbReference type="GO" id="GO:0010181">
    <property type="term" value="F:FMN binding"/>
    <property type="evidence" value="ECO:0007669"/>
    <property type="project" value="InterPro"/>
</dbReference>
<dbReference type="PANTHER" id="PTHR38030:SF2">
    <property type="entry name" value="PROTOPORPHYRINOGEN IX DEHYDROGENASE [QUINONE]"/>
    <property type="match status" value="1"/>
</dbReference>
<dbReference type="RefSeq" id="WP_310112609.1">
    <property type="nucleotide sequence ID" value="NZ_JAVDTN010000008.1"/>
</dbReference>
<proteinExistence type="predicted"/>
<comment type="caution">
    <text evidence="2">The sequence shown here is derived from an EMBL/GenBank/DDBJ whole genome shotgun (WGS) entry which is preliminary data.</text>
</comment>
<dbReference type="PANTHER" id="PTHR38030">
    <property type="entry name" value="PROTOPORPHYRINOGEN IX DEHYDROGENASE [MENAQUINONE]"/>
    <property type="match status" value="1"/>
</dbReference>
<dbReference type="EC" id="1.3.5.3" evidence="2"/>
<dbReference type="GO" id="GO:0070819">
    <property type="term" value="F:menaquinone-dependent protoporphyrinogen oxidase activity"/>
    <property type="evidence" value="ECO:0007669"/>
    <property type="project" value="TreeGrafter"/>
</dbReference>
<protein>
    <submittedName>
        <fullName evidence="2">Menaquinone-dependent protoporphyrinogen oxidase</fullName>
        <ecNumber evidence="2">1.3.5.3</ecNumber>
    </submittedName>
</protein>
<dbReference type="InterPro" id="IPR026816">
    <property type="entry name" value="Flavodoxin_dom"/>
</dbReference>
<keyword evidence="2" id="KW-0560">Oxidoreductase</keyword>
<dbReference type="GO" id="GO:0006783">
    <property type="term" value="P:heme biosynthetic process"/>
    <property type="evidence" value="ECO:0007669"/>
    <property type="project" value="TreeGrafter"/>
</dbReference>
<evidence type="ECO:0000313" key="2">
    <source>
        <dbReference type="EMBL" id="MDR7164289.1"/>
    </source>
</evidence>
<reference evidence="2" key="1">
    <citation type="submission" date="2023-07" db="EMBL/GenBank/DDBJ databases">
        <title>Sorghum-associated microbial communities from plants grown in Nebraska, USA.</title>
        <authorList>
            <person name="Schachtman D."/>
        </authorList>
    </citation>
    <scope>NUCLEOTIDE SEQUENCE</scope>
    <source>
        <strain evidence="2">BE261</strain>
    </source>
</reference>
<feature type="domain" description="Flavodoxin-like" evidence="1">
    <location>
        <begin position="3"/>
        <end position="171"/>
    </location>
</feature>
<dbReference type="InterPro" id="IPR008254">
    <property type="entry name" value="Flavodoxin/NO_synth"/>
</dbReference>
<accession>A0AAW8NBK9</accession>
<name>A0AAW8NBK9_PSEOX</name>
<sequence>MRILVAYATRHGATAGIAERLASRFAEDGIPAEAHPVTAVDDVALYDAVVLGGAAYMGHWLKEATAFANRHRQELQDRKVWLFSSGPLGNDAVDKAGEDVLHSARPKEFTELTTLLQPRGEEVFFGAWNPDAPPVGIGERLIRLAPASREALPAGDFRNWDAVDAWADHIAAELAAGSEPTPGSGASGPAPVN</sequence>
<dbReference type="Gene3D" id="3.40.50.360">
    <property type="match status" value="1"/>
</dbReference>
<dbReference type="SUPFAM" id="SSF52218">
    <property type="entry name" value="Flavoproteins"/>
    <property type="match status" value="1"/>
</dbReference>
<dbReference type="Pfam" id="PF12724">
    <property type="entry name" value="Flavodoxin_5"/>
    <property type="match status" value="1"/>
</dbReference>
<dbReference type="InterPro" id="IPR029039">
    <property type="entry name" value="Flavoprotein-like_sf"/>
</dbReference>
<evidence type="ECO:0000259" key="1">
    <source>
        <dbReference type="PROSITE" id="PS50902"/>
    </source>
</evidence>
<dbReference type="Proteomes" id="UP001262032">
    <property type="component" value="Unassembled WGS sequence"/>
</dbReference>
<dbReference type="PROSITE" id="PS50902">
    <property type="entry name" value="FLAVODOXIN_LIKE"/>
    <property type="match status" value="1"/>
</dbReference>
<organism evidence="2 3">
    <name type="scientific">Pseudarthrobacter oxydans</name>
    <name type="common">Arthrobacter oxydans</name>
    <dbReference type="NCBI Taxonomy" id="1671"/>
    <lineage>
        <taxon>Bacteria</taxon>
        <taxon>Bacillati</taxon>
        <taxon>Actinomycetota</taxon>
        <taxon>Actinomycetes</taxon>
        <taxon>Micrococcales</taxon>
        <taxon>Micrococcaceae</taxon>
        <taxon>Pseudarthrobacter</taxon>
    </lineage>
</organism>
<dbReference type="EMBL" id="JAVDWN010000007">
    <property type="protein sequence ID" value="MDR7164289.1"/>
    <property type="molecule type" value="Genomic_DNA"/>
</dbReference>